<sequence>MKVNDIRDVFKPDDENHERRDHERRAATFLPEPELRERTYTIISVDDHLIEPMDIFDGRVAQKFAEEVPRVVEDGNGGQAWLFQGEMQHRLGISAVAGRPLEECAYDPDRFEYMRPGTYDPDARIHDMDLDGIYASVCFPSGLVGFGGQHLQVGVEPELAKALMLAVNDWHLEAWSARHPDRLIPIQIPYLLDVEFAAAEVRRNAERGFKALTFPEAPHKLGLPSLHTGHWDPLFAACDETGTTVCLHVGSSSDAPTTAPDAPIDTTSVLFFGQAMFTAVDWLYSKIAVRNPGLKICFSEGGIAWVPGVIDRLNHIEPYQRIFGTWKGLDMSPAELFHRNFWFCALDDPSTMVLRHTIGVDRIMVEADYPHLDSSWPNTQDKFERHFRGLPADEVDAMTWGNASELFRHAVPASVRAAVAAATVQS</sequence>
<proteinExistence type="predicted"/>
<gene>
    <name evidence="4" type="ORF">GCM10009836_34180</name>
</gene>
<keyword evidence="1" id="KW-0456">Lyase</keyword>
<feature type="domain" description="Amidohydrolase-related" evidence="3">
    <location>
        <begin position="162"/>
        <end position="408"/>
    </location>
</feature>
<comment type="caution">
    <text evidence="4">The sequence shown here is derived from an EMBL/GenBank/DDBJ whole genome shotgun (WGS) entry which is preliminary data.</text>
</comment>
<dbReference type="PANTHER" id="PTHR21240:SF28">
    <property type="entry name" value="ISO-OROTATE DECARBOXYLASE (EUROFUNG)"/>
    <property type="match status" value="1"/>
</dbReference>
<evidence type="ECO:0000259" key="3">
    <source>
        <dbReference type="Pfam" id="PF04909"/>
    </source>
</evidence>
<protein>
    <submittedName>
        <fullName evidence="4">Amidohydrolase family protein</fullName>
    </submittedName>
</protein>
<reference evidence="4 5" key="1">
    <citation type="journal article" date="2019" name="Int. J. Syst. Evol. Microbiol.">
        <title>The Global Catalogue of Microorganisms (GCM) 10K type strain sequencing project: providing services to taxonomists for standard genome sequencing and annotation.</title>
        <authorList>
            <consortium name="The Broad Institute Genomics Platform"/>
            <consortium name="The Broad Institute Genome Sequencing Center for Infectious Disease"/>
            <person name="Wu L."/>
            <person name="Ma J."/>
        </authorList>
    </citation>
    <scope>NUCLEOTIDE SEQUENCE [LARGE SCALE GENOMIC DNA]</scope>
    <source>
        <strain evidence="4 5">JCM 16009</strain>
    </source>
</reference>
<dbReference type="InterPro" id="IPR032466">
    <property type="entry name" value="Metal_Hydrolase"/>
</dbReference>
<dbReference type="PANTHER" id="PTHR21240">
    <property type="entry name" value="2-AMINO-3-CARBOXYLMUCONATE-6-SEMIALDEHYDE DECARBOXYLASE"/>
    <property type="match status" value="1"/>
</dbReference>
<dbReference type="Pfam" id="PF04909">
    <property type="entry name" value="Amidohydro_2"/>
    <property type="match status" value="1"/>
</dbReference>
<keyword evidence="5" id="KW-1185">Reference proteome</keyword>
<dbReference type="InterPro" id="IPR032465">
    <property type="entry name" value="ACMSD"/>
</dbReference>
<accession>A0ABN2N463</accession>
<organism evidence="4 5">
    <name type="scientific">Pseudonocardia ailaonensis</name>
    <dbReference type="NCBI Taxonomy" id="367279"/>
    <lineage>
        <taxon>Bacteria</taxon>
        <taxon>Bacillati</taxon>
        <taxon>Actinomycetota</taxon>
        <taxon>Actinomycetes</taxon>
        <taxon>Pseudonocardiales</taxon>
        <taxon>Pseudonocardiaceae</taxon>
        <taxon>Pseudonocardia</taxon>
    </lineage>
</organism>
<name>A0ABN2N463_9PSEU</name>
<dbReference type="InterPro" id="IPR006680">
    <property type="entry name" value="Amidohydro-rel"/>
</dbReference>
<evidence type="ECO:0000313" key="5">
    <source>
        <dbReference type="Proteomes" id="UP001500449"/>
    </source>
</evidence>
<dbReference type="Gene3D" id="3.20.20.140">
    <property type="entry name" value="Metal-dependent hydrolases"/>
    <property type="match status" value="1"/>
</dbReference>
<dbReference type="RefSeq" id="WP_344417722.1">
    <property type="nucleotide sequence ID" value="NZ_BAAAQK010000009.1"/>
</dbReference>
<evidence type="ECO:0000313" key="4">
    <source>
        <dbReference type="EMBL" id="GAA1851363.1"/>
    </source>
</evidence>
<dbReference type="EMBL" id="BAAAQK010000009">
    <property type="protein sequence ID" value="GAA1851363.1"/>
    <property type="molecule type" value="Genomic_DNA"/>
</dbReference>
<feature type="region of interest" description="Disordered" evidence="2">
    <location>
        <begin position="1"/>
        <end position="23"/>
    </location>
</feature>
<evidence type="ECO:0000256" key="1">
    <source>
        <dbReference type="ARBA" id="ARBA00023239"/>
    </source>
</evidence>
<evidence type="ECO:0000256" key="2">
    <source>
        <dbReference type="SAM" id="MobiDB-lite"/>
    </source>
</evidence>
<dbReference type="SUPFAM" id="SSF51556">
    <property type="entry name" value="Metallo-dependent hydrolases"/>
    <property type="match status" value="1"/>
</dbReference>
<dbReference type="Proteomes" id="UP001500449">
    <property type="component" value="Unassembled WGS sequence"/>
</dbReference>